<dbReference type="Gramene" id="PRQ20792">
    <property type="protein sequence ID" value="PRQ20792"/>
    <property type="gene ID" value="RchiOBHm_Chr7g0232001"/>
</dbReference>
<feature type="transmembrane region" description="Helical" evidence="1">
    <location>
        <begin position="45"/>
        <end position="64"/>
    </location>
</feature>
<accession>A0A2P6PFT3</accession>
<sequence>MQQQQSFAMSDGVFSWDTTSRQHKVLVFHIFLRHLITVLDANRNFNFWLGLLASFFVIPVDLLISKPINW</sequence>
<name>A0A2P6PFT3_ROSCH</name>
<keyword evidence="1" id="KW-1133">Transmembrane helix</keyword>
<keyword evidence="1" id="KW-0812">Transmembrane</keyword>
<gene>
    <name evidence="2" type="ORF">RchiOBHm_Chr7g0232001</name>
</gene>
<organism evidence="2 3">
    <name type="scientific">Rosa chinensis</name>
    <name type="common">China rose</name>
    <dbReference type="NCBI Taxonomy" id="74649"/>
    <lineage>
        <taxon>Eukaryota</taxon>
        <taxon>Viridiplantae</taxon>
        <taxon>Streptophyta</taxon>
        <taxon>Embryophyta</taxon>
        <taxon>Tracheophyta</taxon>
        <taxon>Spermatophyta</taxon>
        <taxon>Magnoliopsida</taxon>
        <taxon>eudicotyledons</taxon>
        <taxon>Gunneridae</taxon>
        <taxon>Pentapetalae</taxon>
        <taxon>rosids</taxon>
        <taxon>fabids</taxon>
        <taxon>Rosales</taxon>
        <taxon>Rosaceae</taxon>
        <taxon>Rosoideae</taxon>
        <taxon>Rosoideae incertae sedis</taxon>
        <taxon>Rosa</taxon>
    </lineage>
</organism>
<proteinExistence type="predicted"/>
<comment type="caution">
    <text evidence="2">The sequence shown here is derived from an EMBL/GenBank/DDBJ whole genome shotgun (WGS) entry which is preliminary data.</text>
</comment>
<keyword evidence="3" id="KW-1185">Reference proteome</keyword>
<evidence type="ECO:0000256" key="1">
    <source>
        <dbReference type="SAM" id="Phobius"/>
    </source>
</evidence>
<protein>
    <submittedName>
        <fullName evidence="2">Uncharacterized protein</fullName>
    </submittedName>
</protein>
<dbReference type="EMBL" id="PDCK01000045">
    <property type="protein sequence ID" value="PRQ20792.1"/>
    <property type="molecule type" value="Genomic_DNA"/>
</dbReference>
<keyword evidence="1" id="KW-0472">Membrane</keyword>
<dbReference type="Proteomes" id="UP000238479">
    <property type="component" value="Chromosome 7"/>
</dbReference>
<reference evidence="2 3" key="1">
    <citation type="journal article" date="2018" name="Nat. Genet.">
        <title>The Rosa genome provides new insights in the design of modern roses.</title>
        <authorList>
            <person name="Bendahmane M."/>
        </authorList>
    </citation>
    <scope>NUCLEOTIDE SEQUENCE [LARGE SCALE GENOMIC DNA]</scope>
    <source>
        <strain evidence="3">cv. Old Blush</strain>
    </source>
</reference>
<dbReference type="AlphaFoldDB" id="A0A2P6PFT3"/>
<evidence type="ECO:0000313" key="2">
    <source>
        <dbReference type="EMBL" id="PRQ20792.1"/>
    </source>
</evidence>
<evidence type="ECO:0000313" key="3">
    <source>
        <dbReference type="Proteomes" id="UP000238479"/>
    </source>
</evidence>